<dbReference type="AlphaFoldDB" id="A0A840FRI8"/>
<dbReference type="RefSeq" id="WP_184639877.1">
    <property type="nucleotide sequence ID" value="NZ_JACIFZ010000004.1"/>
</dbReference>
<sequence>MSELSLIIFGACLLLLYLAWRERLVSNHRDAGLLAGVAAFAGVAGIVSLAV</sequence>
<keyword evidence="1" id="KW-0472">Membrane</keyword>
<protein>
    <submittedName>
        <fullName evidence="2">Uncharacterized protein</fullName>
    </submittedName>
</protein>
<organism evidence="2 3">
    <name type="scientific">Variovorax guangxiensis</name>
    <dbReference type="NCBI Taxonomy" id="1775474"/>
    <lineage>
        <taxon>Bacteria</taxon>
        <taxon>Pseudomonadati</taxon>
        <taxon>Pseudomonadota</taxon>
        <taxon>Betaproteobacteria</taxon>
        <taxon>Burkholderiales</taxon>
        <taxon>Comamonadaceae</taxon>
        <taxon>Variovorax</taxon>
    </lineage>
</organism>
<reference evidence="2 3" key="1">
    <citation type="submission" date="2020-08" db="EMBL/GenBank/DDBJ databases">
        <title>Genomic Encyclopedia of Type Strains, Phase IV (KMG-V): Genome sequencing to study the core and pangenomes of soil and plant-associated prokaryotes.</title>
        <authorList>
            <person name="Whitman W."/>
        </authorList>
    </citation>
    <scope>NUCLEOTIDE SEQUENCE [LARGE SCALE GENOMIC DNA]</scope>
    <source>
        <strain evidence="2 3">34/80</strain>
    </source>
</reference>
<evidence type="ECO:0000313" key="2">
    <source>
        <dbReference type="EMBL" id="MBB4222944.1"/>
    </source>
</evidence>
<keyword evidence="1" id="KW-1133">Transmembrane helix</keyword>
<dbReference type="EMBL" id="JACIFZ010000004">
    <property type="protein sequence ID" value="MBB4222944.1"/>
    <property type="molecule type" value="Genomic_DNA"/>
</dbReference>
<name>A0A840FRI8_9BURK</name>
<feature type="transmembrane region" description="Helical" evidence="1">
    <location>
        <begin position="31"/>
        <end position="50"/>
    </location>
</feature>
<comment type="caution">
    <text evidence="2">The sequence shown here is derived from an EMBL/GenBank/DDBJ whole genome shotgun (WGS) entry which is preliminary data.</text>
</comment>
<keyword evidence="1" id="KW-0812">Transmembrane</keyword>
<accession>A0A840FRI8</accession>
<dbReference type="Proteomes" id="UP000524450">
    <property type="component" value="Unassembled WGS sequence"/>
</dbReference>
<evidence type="ECO:0000256" key="1">
    <source>
        <dbReference type="SAM" id="Phobius"/>
    </source>
</evidence>
<gene>
    <name evidence="2" type="ORF">GGD71_003726</name>
</gene>
<proteinExistence type="predicted"/>
<evidence type="ECO:0000313" key="3">
    <source>
        <dbReference type="Proteomes" id="UP000524450"/>
    </source>
</evidence>